<dbReference type="EMBL" id="CP031093">
    <property type="protein sequence ID" value="QCF26534.1"/>
    <property type="molecule type" value="Genomic_DNA"/>
</dbReference>
<dbReference type="Proteomes" id="UP000298049">
    <property type="component" value="Chromosome"/>
</dbReference>
<dbReference type="KEGG" id="hmi:soil367_11640"/>
<dbReference type="OrthoDB" id="9795766at2"/>
<proteinExistence type="predicted"/>
<evidence type="ECO:0000313" key="2">
    <source>
        <dbReference type="EMBL" id="QCF26534.1"/>
    </source>
</evidence>
<reference evidence="2 3" key="1">
    <citation type="submission" date="2018-07" db="EMBL/GenBank/DDBJ databases">
        <title>Marsedoiliclastica nanhaica gen. nov. sp. nov., a novel marine hydrocarbonoclastic bacterium isolated from an in-situ enriched hydrocarbon-degrading consortium in deep-sea sediment.</title>
        <authorList>
            <person name="Dong C."/>
            <person name="Ma T."/>
            <person name="Liu R."/>
            <person name="Shao Z."/>
        </authorList>
    </citation>
    <scope>NUCLEOTIDE SEQUENCE [LARGE SCALE GENOMIC DNA]</scope>
    <source>
        <strain evidence="3">soil36-7</strain>
    </source>
</reference>
<dbReference type="RefSeq" id="WP_136549243.1">
    <property type="nucleotide sequence ID" value="NZ_CP031093.1"/>
</dbReference>
<keyword evidence="3" id="KW-1185">Reference proteome</keyword>
<name>A0A4P7XJ07_9ALTE</name>
<organism evidence="2 3">
    <name type="scientific">Hydrocarboniclastica marina</name>
    <dbReference type="NCBI Taxonomy" id="2259620"/>
    <lineage>
        <taxon>Bacteria</taxon>
        <taxon>Pseudomonadati</taxon>
        <taxon>Pseudomonadota</taxon>
        <taxon>Gammaproteobacteria</taxon>
        <taxon>Alteromonadales</taxon>
        <taxon>Alteromonadaceae</taxon>
        <taxon>Hydrocarboniclastica</taxon>
    </lineage>
</organism>
<evidence type="ECO:0000259" key="1">
    <source>
        <dbReference type="Pfam" id="PF09722"/>
    </source>
</evidence>
<dbReference type="AlphaFoldDB" id="A0A4P7XJ07"/>
<evidence type="ECO:0000313" key="3">
    <source>
        <dbReference type="Proteomes" id="UP000298049"/>
    </source>
</evidence>
<protein>
    <submittedName>
        <fullName evidence="2">DUF2384 domain-containing protein</fullName>
    </submittedName>
</protein>
<feature type="domain" description="Antitoxin Xre/MbcA/ParS-like toxin-binding" evidence="1">
    <location>
        <begin position="16"/>
        <end position="66"/>
    </location>
</feature>
<sequence>MENIVGNHDTARVLRQAREVWESQVAAEEWLHSPVLALGGKSPIELLNTTEGRCRVSEVLRKIEAGDFS</sequence>
<dbReference type="Pfam" id="PF09722">
    <property type="entry name" value="Xre_MbcA_ParS_C"/>
    <property type="match status" value="1"/>
</dbReference>
<dbReference type="InterPro" id="IPR024467">
    <property type="entry name" value="Xre/MbcA/ParS-like_toxin-bd"/>
</dbReference>
<gene>
    <name evidence="2" type="ORF">soil367_11640</name>
</gene>
<accession>A0A4P7XJ07</accession>